<name>A0A830BVN1_9LAMI</name>
<dbReference type="AlphaFoldDB" id="A0A830BVN1"/>
<feature type="region of interest" description="Disordered" evidence="5">
    <location>
        <begin position="139"/>
        <end position="158"/>
    </location>
</feature>
<sequence length="158" mass="17867">MGSQSAASFLTNIARAAFSHGLGATALKSSPYTVDDGHRVVLFDHFRGVIDDTVGEGTHFLIPCLQKPFIFDIRTRPHTFYFVSSTKDLQTVNLKLRVLSRPEVNCLPDIFKTLLNMMKKFSPPSATRSLRLWWPSSMATRSSPTVPTHKRRFQELQQ</sequence>
<protein>
    <recommendedName>
        <fullName evidence="4">Prohibitin</fullName>
    </recommendedName>
</protein>
<feature type="domain" description="Band 7" evidence="6">
    <location>
        <begin position="33"/>
        <end position="114"/>
    </location>
</feature>
<evidence type="ECO:0000256" key="2">
    <source>
        <dbReference type="ARBA" id="ARBA00009658"/>
    </source>
</evidence>
<keyword evidence="8" id="KW-1185">Reference proteome</keyword>
<dbReference type="EMBL" id="BMAC01000208">
    <property type="protein sequence ID" value="GFP90052.1"/>
    <property type="molecule type" value="Genomic_DNA"/>
</dbReference>
<evidence type="ECO:0000313" key="8">
    <source>
        <dbReference type="Proteomes" id="UP000653305"/>
    </source>
</evidence>
<dbReference type="PANTHER" id="PTHR23222:SF0">
    <property type="entry name" value="PROHIBITIN 1"/>
    <property type="match status" value="1"/>
</dbReference>
<dbReference type="Pfam" id="PF01145">
    <property type="entry name" value="Band_7"/>
    <property type="match status" value="1"/>
</dbReference>
<dbReference type="OrthoDB" id="275637at2759"/>
<comment type="caution">
    <text evidence="7">The sequence shown here is derived from an EMBL/GenBank/DDBJ whole genome shotgun (WGS) entry which is preliminary data.</text>
</comment>
<keyword evidence="4" id="KW-0472">Membrane</keyword>
<dbReference type="GO" id="GO:0007005">
    <property type="term" value="P:mitochondrion organization"/>
    <property type="evidence" value="ECO:0007669"/>
    <property type="project" value="TreeGrafter"/>
</dbReference>
<accession>A0A830BVN1</accession>
<gene>
    <name evidence="7" type="ORF">PHJA_001149000</name>
</gene>
<evidence type="ECO:0000256" key="1">
    <source>
        <dbReference type="ARBA" id="ARBA00004140"/>
    </source>
</evidence>
<evidence type="ECO:0000313" key="7">
    <source>
        <dbReference type="EMBL" id="GFP90052.1"/>
    </source>
</evidence>
<dbReference type="Proteomes" id="UP000653305">
    <property type="component" value="Unassembled WGS sequence"/>
</dbReference>
<organism evidence="7 8">
    <name type="scientific">Phtheirospermum japonicum</name>
    <dbReference type="NCBI Taxonomy" id="374723"/>
    <lineage>
        <taxon>Eukaryota</taxon>
        <taxon>Viridiplantae</taxon>
        <taxon>Streptophyta</taxon>
        <taxon>Embryophyta</taxon>
        <taxon>Tracheophyta</taxon>
        <taxon>Spermatophyta</taxon>
        <taxon>Magnoliopsida</taxon>
        <taxon>eudicotyledons</taxon>
        <taxon>Gunneridae</taxon>
        <taxon>Pentapetalae</taxon>
        <taxon>asterids</taxon>
        <taxon>lamiids</taxon>
        <taxon>Lamiales</taxon>
        <taxon>Orobanchaceae</taxon>
        <taxon>Orobanchaceae incertae sedis</taxon>
        <taxon>Phtheirospermum</taxon>
    </lineage>
</organism>
<evidence type="ECO:0000256" key="3">
    <source>
        <dbReference type="ARBA" id="ARBA00011786"/>
    </source>
</evidence>
<dbReference type="InterPro" id="IPR000163">
    <property type="entry name" value="Prohibitin"/>
</dbReference>
<keyword evidence="4" id="KW-0496">Mitochondrion</keyword>
<evidence type="ECO:0000256" key="5">
    <source>
        <dbReference type="SAM" id="MobiDB-lite"/>
    </source>
</evidence>
<dbReference type="PRINTS" id="PR00679">
    <property type="entry name" value="PROHIBITIN"/>
</dbReference>
<evidence type="ECO:0000256" key="4">
    <source>
        <dbReference type="RuleBase" id="RU366048"/>
    </source>
</evidence>
<dbReference type="GO" id="GO:0005743">
    <property type="term" value="C:mitochondrial inner membrane"/>
    <property type="evidence" value="ECO:0007669"/>
    <property type="project" value="UniProtKB-SubCell"/>
</dbReference>
<keyword evidence="4" id="KW-0999">Mitochondrion inner membrane</keyword>
<evidence type="ECO:0000259" key="6">
    <source>
        <dbReference type="Pfam" id="PF01145"/>
    </source>
</evidence>
<dbReference type="PANTHER" id="PTHR23222">
    <property type="entry name" value="PROHIBITIN"/>
    <property type="match status" value="1"/>
</dbReference>
<proteinExistence type="inferred from homology"/>
<comment type="subunit">
    <text evidence="3">Component of a prohibitin multimeric complex in mitochondrial membranes.</text>
</comment>
<reference evidence="7" key="1">
    <citation type="submission" date="2020-07" db="EMBL/GenBank/DDBJ databases">
        <title>Ethylene signaling mediates host invasion by parasitic plants.</title>
        <authorList>
            <person name="Yoshida S."/>
        </authorList>
    </citation>
    <scope>NUCLEOTIDE SEQUENCE</scope>
    <source>
        <strain evidence="7">Okayama</strain>
    </source>
</reference>
<dbReference type="InterPro" id="IPR001107">
    <property type="entry name" value="Band_7"/>
</dbReference>
<comment type="similarity">
    <text evidence="2 4">Belongs to the prohibitin family.</text>
</comment>
<comment type="subcellular location">
    <subcellularLocation>
        <location evidence="1">Mitochondrion inner membrane</location>
        <topology evidence="1">Single-pass type II membrane protein</topology>
    </subcellularLocation>
</comment>